<proteinExistence type="predicted"/>
<organism evidence="1 2">
    <name type="scientific">Acrobeloides nanus</name>
    <dbReference type="NCBI Taxonomy" id="290746"/>
    <lineage>
        <taxon>Eukaryota</taxon>
        <taxon>Metazoa</taxon>
        <taxon>Ecdysozoa</taxon>
        <taxon>Nematoda</taxon>
        <taxon>Chromadorea</taxon>
        <taxon>Rhabditida</taxon>
        <taxon>Tylenchina</taxon>
        <taxon>Cephalobomorpha</taxon>
        <taxon>Cephaloboidea</taxon>
        <taxon>Cephalobidae</taxon>
        <taxon>Acrobeloides</taxon>
    </lineage>
</organism>
<dbReference type="Proteomes" id="UP000887540">
    <property type="component" value="Unplaced"/>
</dbReference>
<accession>A0A914DD14</accession>
<name>A0A914DD14_9BILA</name>
<keyword evidence="1" id="KW-1185">Reference proteome</keyword>
<evidence type="ECO:0000313" key="1">
    <source>
        <dbReference type="Proteomes" id="UP000887540"/>
    </source>
</evidence>
<sequence>MKNFKIDEGLSAEQAAIARSVDRMIEGSTYHALTYFRNVENAHNVLNPNISGLPLPSFVINLFLLKRFKASII</sequence>
<dbReference type="WBParaSite" id="ACRNAN_scaffold22979.g13322.t1">
    <property type="protein sequence ID" value="ACRNAN_scaffold22979.g13322.t1"/>
    <property type="gene ID" value="ACRNAN_scaffold22979.g13322"/>
</dbReference>
<evidence type="ECO:0000313" key="2">
    <source>
        <dbReference type="WBParaSite" id="ACRNAN_scaffold22979.g13322.t1"/>
    </source>
</evidence>
<dbReference type="AlphaFoldDB" id="A0A914DD14"/>
<protein>
    <submittedName>
        <fullName evidence="2">Uncharacterized protein</fullName>
    </submittedName>
</protein>
<reference evidence="2" key="1">
    <citation type="submission" date="2022-11" db="UniProtKB">
        <authorList>
            <consortium name="WormBaseParasite"/>
        </authorList>
    </citation>
    <scope>IDENTIFICATION</scope>
</reference>